<protein>
    <submittedName>
        <fullName evidence="1">Uncharacterized protein</fullName>
    </submittedName>
</protein>
<dbReference type="Proteomes" id="UP000239735">
    <property type="component" value="Unassembled WGS sequence"/>
</dbReference>
<evidence type="ECO:0000313" key="2">
    <source>
        <dbReference type="Proteomes" id="UP000239735"/>
    </source>
</evidence>
<reference evidence="2" key="1">
    <citation type="submission" date="2018-02" db="EMBL/GenBank/DDBJ databases">
        <authorList>
            <person name="Hausmann B."/>
        </authorList>
    </citation>
    <scope>NUCLEOTIDE SEQUENCE [LARGE SCALE GENOMIC DNA]</scope>
    <source>
        <strain evidence="2">Peat soil MAG SbA5</strain>
    </source>
</reference>
<evidence type="ECO:0000313" key="1">
    <source>
        <dbReference type="EMBL" id="SPE17749.1"/>
    </source>
</evidence>
<sequence>MAAEGGAMQMINVLLLSGGSVACGSQATALRYASISG</sequence>
<dbReference type="EMBL" id="OKRB01000013">
    <property type="protein sequence ID" value="SPE17749.1"/>
    <property type="molecule type" value="Genomic_DNA"/>
</dbReference>
<organism evidence="1 2">
    <name type="scientific">Candidatus Sulfuritelmatomonas gaucii</name>
    <dbReference type="NCBI Taxonomy" id="2043161"/>
    <lineage>
        <taxon>Bacteria</taxon>
        <taxon>Pseudomonadati</taxon>
        <taxon>Acidobacteriota</taxon>
        <taxon>Terriglobia</taxon>
        <taxon>Terriglobales</taxon>
        <taxon>Acidobacteriaceae</taxon>
        <taxon>Candidatus Sulfuritelmatomonas</taxon>
    </lineage>
</organism>
<gene>
    <name evidence="1" type="ORF">SBA5_110109</name>
</gene>
<dbReference type="AlphaFoldDB" id="A0A2N9L3D7"/>
<proteinExistence type="predicted"/>
<accession>A0A2N9L3D7</accession>
<name>A0A2N9L3D7_9BACT</name>